<gene>
    <name evidence="1" type="ORF">EVOR1521_LOCUS21320</name>
</gene>
<evidence type="ECO:0000313" key="1">
    <source>
        <dbReference type="EMBL" id="CAJ1397268.1"/>
    </source>
</evidence>
<organism evidence="1 2">
    <name type="scientific">Effrenium voratum</name>
    <dbReference type="NCBI Taxonomy" id="2562239"/>
    <lineage>
        <taxon>Eukaryota</taxon>
        <taxon>Sar</taxon>
        <taxon>Alveolata</taxon>
        <taxon>Dinophyceae</taxon>
        <taxon>Suessiales</taxon>
        <taxon>Symbiodiniaceae</taxon>
        <taxon>Effrenium</taxon>
    </lineage>
</organism>
<dbReference type="AlphaFoldDB" id="A0AA36NCI4"/>
<keyword evidence="2" id="KW-1185">Reference proteome</keyword>
<evidence type="ECO:0000313" key="2">
    <source>
        <dbReference type="Proteomes" id="UP001178507"/>
    </source>
</evidence>
<name>A0AA36NCI4_9DINO</name>
<sequence>MRFTHRREGSYDVFESRAPWTPRFAMGAVADSTGRVKILGGQLQEEEGVEGLFSRRVWELPPPEAAPTNWWEKKTSDERLNVRTTPPEWILAAVPPWTARAGHAALIDLETDAVFIIGGEGPSGFLADAWKEALTIDMVNVYTTLELFFQEVISTL</sequence>
<dbReference type="Gene3D" id="2.120.10.80">
    <property type="entry name" value="Kelch-type beta propeller"/>
    <property type="match status" value="1"/>
</dbReference>
<dbReference type="InterPro" id="IPR015915">
    <property type="entry name" value="Kelch-typ_b-propeller"/>
</dbReference>
<comment type="caution">
    <text evidence="1">The sequence shown here is derived from an EMBL/GenBank/DDBJ whole genome shotgun (WGS) entry which is preliminary data.</text>
</comment>
<accession>A0AA36NCI4</accession>
<dbReference type="EMBL" id="CAUJNA010003261">
    <property type="protein sequence ID" value="CAJ1397268.1"/>
    <property type="molecule type" value="Genomic_DNA"/>
</dbReference>
<dbReference type="Proteomes" id="UP001178507">
    <property type="component" value="Unassembled WGS sequence"/>
</dbReference>
<dbReference type="SUPFAM" id="SSF117281">
    <property type="entry name" value="Kelch motif"/>
    <property type="match status" value="1"/>
</dbReference>
<protein>
    <submittedName>
        <fullName evidence="1">Uncharacterized protein</fullName>
    </submittedName>
</protein>
<proteinExistence type="predicted"/>
<reference evidence="1" key="1">
    <citation type="submission" date="2023-08" db="EMBL/GenBank/DDBJ databases">
        <authorList>
            <person name="Chen Y."/>
            <person name="Shah S."/>
            <person name="Dougan E. K."/>
            <person name="Thang M."/>
            <person name="Chan C."/>
        </authorList>
    </citation>
    <scope>NUCLEOTIDE SEQUENCE</scope>
</reference>